<organism evidence="1">
    <name type="scientific">marine sediment metagenome</name>
    <dbReference type="NCBI Taxonomy" id="412755"/>
    <lineage>
        <taxon>unclassified sequences</taxon>
        <taxon>metagenomes</taxon>
        <taxon>ecological metagenomes</taxon>
    </lineage>
</organism>
<name>A0A0F9TCJ3_9ZZZZ</name>
<dbReference type="AlphaFoldDB" id="A0A0F9TCJ3"/>
<protein>
    <submittedName>
        <fullName evidence="1">Uncharacterized protein</fullName>
    </submittedName>
</protein>
<evidence type="ECO:0000313" key="1">
    <source>
        <dbReference type="EMBL" id="KKN76874.1"/>
    </source>
</evidence>
<sequence>MKEITFFSAPTNCRGCKGCAGLTKTETRKRITYECKKEANND</sequence>
<dbReference type="EMBL" id="LAZR01000287">
    <property type="protein sequence ID" value="KKN76874.1"/>
    <property type="molecule type" value="Genomic_DNA"/>
</dbReference>
<gene>
    <name evidence="1" type="ORF">LCGC14_0365250</name>
</gene>
<accession>A0A0F9TCJ3</accession>
<proteinExistence type="predicted"/>
<comment type="caution">
    <text evidence="1">The sequence shown here is derived from an EMBL/GenBank/DDBJ whole genome shotgun (WGS) entry which is preliminary data.</text>
</comment>
<reference evidence="1" key="1">
    <citation type="journal article" date="2015" name="Nature">
        <title>Complex archaea that bridge the gap between prokaryotes and eukaryotes.</title>
        <authorList>
            <person name="Spang A."/>
            <person name="Saw J.H."/>
            <person name="Jorgensen S.L."/>
            <person name="Zaremba-Niedzwiedzka K."/>
            <person name="Martijn J."/>
            <person name="Lind A.E."/>
            <person name="van Eijk R."/>
            <person name="Schleper C."/>
            <person name="Guy L."/>
            <person name="Ettema T.J."/>
        </authorList>
    </citation>
    <scope>NUCLEOTIDE SEQUENCE</scope>
</reference>